<dbReference type="EMBL" id="VSZQ01000059">
    <property type="protein sequence ID" value="TYR64089.1"/>
    <property type="molecule type" value="Genomic_DNA"/>
</dbReference>
<reference evidence="1 2" key="1">
    <citation type="submission" date="2019-08" db="EMBL/GenBank/DDBJ databases">
        <title>Draft genome for granaticin producer strain Streptomyces parvus C05.</title>
        <authorList>
            <person name="Gonzalez-Pimentel J.L."/>
        </authorList>
    </citation>
    <scope>NUCLEOTIDE SEQUENCE [LARGE SCALE GENOMIC DNA]</scope>
    <source>
        <strain evidence="1 2">C05</strain>
    </source>
</reference>
<protein>
    <submittedName>
        <fullName evidence="1">Uncharacterized protein</fullName>
    </submittedName>
</protein>
<dbReference type="AlphaFoldDB" id="A0A5D4JII8"/>
<comment type="caution">
    <text evidence="1">The sequence shown here is derived from an EMBL/GenBank/DDBJ whole genome shotgun (WGS) entry which is preliminary data.</text>
</comment>
<proteinExistence type="predicted"/>
<sequence>MVLSNDERALLELVAQAGRPVWMSEYFPVLNPAEPGMDENHPGHEAWTERQMAWYGVSISLWRAWSVSWHRPTAAAATWSSPPAKDVPLWPLRTHEPHGGVLRRPGSGQGDVYHRIVLTTKL</sequence>
<name>A0A5D4JII8_9ACTN</name>
<evidence type="ECO:0000313" key="2">
    <source>
        <dbReference type="Proteomes" id="UP000323242"/>
    </source>
</evidence>
<dbReference type="Proteomes" id="UP000323242">
    <property type="component" value="Unassembled WGS sequence"/>
</dbReference>
<evidence type="ECO:0000313" key="1">
    <source>
        <dbReference type="EMBL" id="TYR64089.1"/>
    </source>
</evidence>
<keyword evidence="2" id="KW-1185">Reference proteome</keyword>
<accession>A0A5D4JII8</accession>
<dbReference type="RefSeq" id="WP_097873426.1">
    <property type="nucleotide sequence ID" value="NZ_VSZQ01000059.1"/>
</dbReference>
<gene>
    <name evidence="1" type="ORF">FY004_13260</name>
</gene>
<organism evidence="1 2">
    <name type="scientific">Streptomyces parvus</name>
    <dbReference type="NCBI Taxonomy" id="66428"/>
    <lineage>
        <taxon>Bacteria</taxon>
        <taxon>Bacillati</taxon>
        <taxon>Actinomycetota</taxon>
        <taxon>Actinomycetes</taxon>
        <taxon>Kitasatosporales</taxon>
        <taxon>Streptomycetaceae</taxon>
        <taxon>Streptomyces</taxon>
    </lineage>
</organism>